<protein>
    <submittedName>
        <fullName evidence="8">PXMP2/4 family protein 4</fullName>
    </submittedName>
</protein>
<evidence type="ECO:0000256" key="3">
    <source>
        <dbReference type="ARBA" id="ARBA00022692"/>
    </source>
</evidence>
<dbReference type="GO" id="GO:0016020">
    <property type="term" value="C:membrane"/>
    <property type="evidence" value="ECO:0007669"/>
    <property type="project" value="UniProtKB-SubCell"/>
</dbReference>
<dbReference type="AlphaFoldDB" id="A0A1R0H4N4"/>
<dbReference type="InterPro" id="IPR007248">
    <property type="entry name" value="Mpv17_PMP22"/>
</dbReference>
<keyword evidence="4" id="KW-1133">Transmembrane helix</keyword>
<organism evidence="8 9">
    <name type="scientific">Smittium mucronatum</name>
    <dbReference type="NCBI Taxonomy" id="133383"/>
    <lineage>
        <taxon>Eukaryota</taxon>
        <taxon>Fungi</taxon>
        <taxon>Fungi incertae sedis</taxon>
        <taxon>Zoopagomycota</taxon>
        <taxon>Kickxellomycotina</taxon>
        <taxon>Harpellomycetes</taxon>
        <taxon>Harpellales</taxon>
        <taxon>Legeriomycetaceae</taxon>
        <taxon>Smittium</taxon>
    </lineage>
</organism>
<dbReference type="GO" id="GO:0005739">
    <property type="term" value="C:mitochondrion"/>
    <property type="evidence" value="ECO:0007669"/>
    <property type="project" value="TreeGrafter"/>
</dbReference>
<evidence type="ECO:0000256" key="6">
    <source>
        <dbReference type="RuleBase" id="RU363053"/>
    </source>
</evidence>
<dbReference type="OrthoDB" id="10267969at2759"/>
<reference evidence="8 9" key="1">
    <citation type="journal article" date="2016" name="Mol. Biol. Evol.">
        <title>Genome-Wide Survey of Gut Fungi (Harpellales) Reveals the First Horizontally Transferred Ubiquitin Gene from a Mosquito Host.</title>
        <authorList>
            <person name="Wang Y."/>
            <person name="White M.M."/>
            <person name="Kvist S."/>
            <person name="Moncalvo J.M."/>
        </authorList>
    </citation>
    <scope>NUCLEOTIDE SEQUENCE [LARGE SCALE GENOMIC DNA]</scope>
    <source>
        <strain evidence="8 9">ALG-7-W6</strain>
    </source>
</reference>
<comment type="caution">
    <text evidence="8">The sequence shown here is derived from an EMBL/GenBank/DDBJ whole genome shotgun (WGS) entry which is preliminary data.</text>
</comment>
<feature type="region of interest" description="Disordered" evidence="7">
    <location>
        <begin position="55"/>
        <end position="76"/>
    </location>
</feature>
<dbReference type="STRING" id="133383.A0A1R0H4N4"/>
<sequence>MSFVFNFWRRSAEKRPYTTLACTELVLASLGDILAQNIDARYFRKAASSVPETSNREIFGSSSSSNGGDIATSETLKAKEPFREPESIGSKSESWYDYQRTLQFALCAASLSPLGFRWHKYLDKRFPLKGSSKADRPIVSIFGFRAKIPSFARPVAKRVVFDQVFYEPLSYTLLFSQLSFLEGLGVEDTVAKLKNVALPAYMTGLFLWPFIQFVNFAFVPLVFRVSFTSVFDIFWDTYLSWANSNSKGASSSHGPSSPILDSCDQDSSQPPSQISLLNEVLKI</sequence>
<gene>
    <name evidence="8" type="ORF">AYI68_g1723</name>
</gene>
<dbReference type="PANTHER" id="PTHR11266:SF50">
    <property type="entry name" value="VACUOLAR MEMBRANE PROTEIN YOR292C"/>
    <property type="match status" value="1"/>
</dbReference>
<proteinExistence type="inferred from homology"/>
<evidence type="ECO:0000313" key="9">
    <source>
        <dbReference type="Proteomes" id="UP000187455"/>
    </source>
</evidence>
<evidence type="ECO:0000256" key="1">
    <source>
        <dbReference type="ARBA" id="ARBA00004141"/>
    </source>
</evidence>
<dbReference type="PANTHER" id="PTHR11266">
    <property type="entry name" value="PEROXISOMAL MEMBRANE PROTEIN 2, PXMP2 MPV17"/>
    <property type="match status" value="1"/>
</dbReference>
<dbReference type="EMBL" id="LSSL01000610">
    <property type="protein sequence ID" value="OLY84125.1"/>
    <property type="molecule type" value="Genomic_DNA"/>
</dbReference>
<comment type="subcellular location">
    <subcellularLocation>
        <location evidence="1">Membrane</location>
        <topology evidence="1">Multi-pass membrane protein</topology>
    </subcellularLocation>
</comment>
<keyword evidence="5" id="KW-0472">Membrane</keyword>
<evidence type="ECO:0000313" key="8">
    <source>
        <dbReference type="EMBL" id="OLY84125.1"/>
    </source>
</evidence>
<accession>A0A1R0H4N4</accession>
<feature type="region of interest" description="Disordered" evidence="7">
    <location>
        <begin position="249"/>
        <end position="272"/>
    </location>
</feature>
<evidence type="ECO:0000256" key="7">
    <source>
        <dbReference type="SAM" id="MobiDB-lite"/>
    </source>
</evidence>
<evidence type="ECO:0000256" key="4">
    <source>
        <dbReference type="ARBA" id="ARBA00022989"/>
    </source>
</evidence>
<evidence type="ECO:0000256" key="5">
    <source>
        <dbReference type="ARBA" id="ARBA00023136"/>
    </source>
</evidence>
<evidence type="ECO:0000256" key="2">
    <source>
        <dbReference type="ARBA" id="ARBA00006824"/>
    </source>
</evidence>
<feature type="compositionally biased region" description="Polar residues" evidence="7">
    <location>
        <begin position="60"/>
        <end position="75"/>
    </location>
</feature>
<dbReference type="Proteomes" id="UP000187455">
    <property type="component" value="Unassembled WGS sequence"/>
</dbReference>
<dbReference type="Pfam" id="PF04117">
    <property type="entry name" value="Mpv17_PMP22"/>
    <property type="match status" value="1"/>
</dbReference>
<keyword evidence="3" id="KW-0812">Transmembrane</keyword>
<name>A0A1R0H4N4_9FUNG</name>
<comment type="similarity">
    <text evidence="2 6">Belongs to the peroxisomal membrane protein PXMP2/4 family.</text>
</comment>
<keyword evidence="9" id="KW-1185">Reference proteome</keyword>